<dbReference type="Proteomes" id="UP000320887">
    <property type="component" value="Segment"/>
</dbReference>
<proteinExistence type="predicted"/>
<reference evidence="1 2" key="1">
    <citation type="submission" date="2019-02" db="EMBL/GenBank/DDBJ databases">
        <title>Spindle-shaped viruses infect a marine ammonia-oxidizing thaumarchaeon.</title>
        <authorList>
            <person name="Kim J.-G."/>
            <person name="Kim S.-J."/>
            <person name="Rhee S.-K."/>
        </authorList>
    </citation>
    <scope>NUCLEOTIDE SEQUENCE [LARGE SCALE GENOMIC DNA]</scope>
    <source>
        <strain evidence="1">NSV4</strain>
    </source>
</reference>
<name>A0A514K341_9VIRU</name>
<dbReference type="InterPro" id="IPR013320">
    <property type="entry name" value="ConA-like_dom_sf"/>
</dbReference>
<accession>A0A514K341</accession>
<evidence type="ECO:0008006" key="3">
    <source>
        <dbReference type="Google" id="ProtNLM"/>
    </source>
</evidence>
<sequence length="312" mass="33635">MGTAKPYFSKIANIWTKAQTFNLQQILKQISTPSNPSSGHNALYFKSDDKLYKLTSAGVESEVGGTSNPVLISREDLLAYYKMNDSSGGISNVSINDYFDSLGSNADGTESGTPTYGQTGKIGSSISFNGVDTSFELSSSLSQWNFLHNASALWTISFWMKLNASEPADRQSIIATHPQSGATDIGFALTFADNAGKDHQLYVEMGNASTNGTLYTSASFVPKDTNWHHYAITCSYSGGTYTINFYRDGGNNENGTIVLTATNSNASGSCKISNIATLDALNAELDEFAIFNRVLSSYELKGLYSNGDGREL</sequence>
<dbReference type="EMBL" id="MK570056">
    <property type="protein sequence ID" value="QDI74059.1"/>
    <property type="molecule type" value="Genomic_DNA"/>
</dbReference>
<dbReference type="Gene3D" id="2.60.120.200">
    <property type="match status" value="1"/>
</dbReference>
<organism evidence="1 2">
    <name type="scientific">Nitrosopumilus spindle-shaped virus</name>
    <dbReference type="NCBI Taxonomy" id="2508184"/>
    <lineage>
        <taxon>Viruses</taxon>
        <taxon>Viruses incertae sedis</taxon>
        <taxon>Thaspiviridae</taxon>
        <taxon>Nitmarvirus</taxon>
        <taxon>Nitmarvirus maris</taxon>
        <taxon>Nitmarvirus NSV1</taxon>
    </lineage>
</organism>
<protein>
    <recommendedName>
        <fullName evidence="3">Concanavalin A-like lectin/glucanases superfamily protein</fullName>
    </recommendedName>
</protein>
<evidence type="ECO:0000313" key="1">
    <source>
        <dbReference type="EMBL" id="QDI74059.1"/>
    </source>
</evidence>
<evidence type="ECO:0000313" key="2">
    <source>
        <dbReference type="Proteomes" id="UP000320887"/>
    </source>
</evidence>
<dbReference type="SUPFAM" id="SSF49899">
    <property type="entry name" value="Concanavalin A-like lectins/glucanases"/>
    <property type="match status" value="1"/>
</dbReference>
<dbReference type="Pfam" id="PF13385">
    <property type="entry name" value="Laminin_G_3"/>
    <property type="match status" value="1"/>
</dbReference>